<dbReference type="InterPro" id="IPR005891">
    <property type="entry name" value="DevC"/>
</dbReference>
<evidence type="ECO:0000256" key="2">
    <source>
        <dbReference type="ARBA" id="ARBA00022448"/>
    </source>
</evidence>
<evidence type="ECO:0000259" key="9">
    <source>
        <dbReference type="Pfam" id="PF02687"/>
    </source>
</evidence>
<keyword evidence="5 8" id="KW-1133">Transmembrane helix</keyword>
<feature type="transmembrane region" description="Helical" evidence="8">
    <location>
        <begin position="59"/>
        <end position="79"/>
    </location>
</feature>
<evidence type="ECO:0000256" key="3">
    <source>
        <dbReference type="ARBA" id="ARBA00022475"/>
    </source>
</evidence>
<keyword evidence="3" id="KW-1003">Cell membrane</keyword>
<comment type="subcellular location">
    <subcellularLocation>
        <location evidence="1">Cell membrane</location>
        <topology evidence="1">Multi-pass membrane protein</topology>
    </subcellularLocation>
</comment>
<dbReference type="EMBL" id="JAAEDH010000002">
    <property type="protein sequence ID" value="MBR0654063.1"/>
    <property type="molecule type" value="Genomic_DNA"/>
</dbReference>
<dbReference type="Proteomes" id="UP001196068">
    <property type="component" value="Unassembled WGS sequence"/>
</dbReference>
<name>A0AAF1JZ80_9PROT</name>
<feature type="region of interest" description="Disordered" evidence="7">
    <location>
        <begin position="1"/>
        <end position="30"/>
    </location>
</feature>
<dbReference type="AlphaFoldDB" id="A0AAF1JZ80"/>
<keyword evidence="6 8" id="KW-0472">Membrane</keyword>
<evidence type="ECO:0000256" key="1">
    <source>
        <dbReference type="ARBA" id="ARBA00004651"/>
    </source>
</evidence>
<keyword evidence="11" id="KW-1185">Reference proteome</keyword>
<organism evidence="10 11">
    <name type="scientific">Plastoroseomonas arctica</name>
    <dbReference type="NCBI Taxonomy" id="1509237"/>
    <lineage>
        <taxon>Bacteria</taxon>
        <taxon>Pseudomonadati</taxon>
        <taxon>Pseudomonadota</taxon>
        <taxon>Alphaproteobacteria</taxon>
        <taxon>Acetobacterales</taxon>
        <taxon>Acetobacteraceae</taxon>
        <taxon>Plastoroseomonas</taxon>
    </lineage>
</organism>
<dbReference type="GO" id="GO:0005886">
    <property type="term" value="C:plasma membrane"/>
    <property type="evidence" value="ECO:0007669"/>
    <property type="project" value="UniProtKB-SubCell"/>
</dbReference>
<dbReference type="PANTHER" id="PTHR43738">
    <property type="entry name" value="ABC TRANSPORTER, MEMBRANE PROTEIN"/>
    <property type="match status" value="1"/>
</dbReference>
<accession>A0AAF1JZ80</accession>
<evidence type="ECO:0000256" key="5">
    <source>
        <dbReference type="ARBA" id="ARBA00022989"/>
    </source>
</evidence>
<dbReference type="RefSeq" id="WP_211872761.1">
    <property type="nucleotide sequence ID" value="NZ_JAAEDH010000002.1"/>
</dbReference>
<reference evidence="10" key="1">
    <citation type="submission" date="2020-01" db="EMBL/GenBank/DDBJ databases">
        <authorList>
            <person name="Rat A."/>
        </authorList>
    </citation>
    <scope>NUCLEOTIDE SEQUENCE</scope>
    <source>
        <strain evidence="10">LMG 28251</strain>
    </source>
</reference>
<evidence type="ECO:0000313" key="10">
    <source>
        <dbReference type="EMBL" id="MBR0654063.1"/>
    </source>
</evidence>
<dbReference type="Pfam" id="PF02687">
    <property type="entry name" value="FtsX"/>
    <property type="match status" value="1"/>
</dbReference>
<feature type="transmembrane region" description="Helical" evidence="8">
    <location>
        <begin position="301"/>
        <end position="326"/>
    </location>
</feature>
<evidence type="ECO:0000256" key="7">
    <source>
        <dbReference type="SAM" id="MobiDB-lite"/>
    </source>
</evidence>
<dbReference type="NCBIfam" id="TIGR01185">
    <property type="entry name" value="devC"/>
    <property type="match status" value="1"/>
</dbReference>
<evidence type="ECO:0000256" key="6">
    <source>
        <dbReference type="ARBA" id="ARBA00023136"/>
    </source>
</evidence>
<feature type="transmembrane region" description="Helical" evidence="8">
    <location>
        <begin position="347"/>
        <end position="374"/>
    </location>
</feature>
<evidence type="ECO:0000256" key="4">
    <source>
        <dbReference type="ARBA" id="ARBA00022692"/>
    </source>
</evidence>
<comment type="caution">
    <text evidence="10">The sequence shown here is derived from an EMBL/GenBank/DDBJ whole genome shotgun (WGS) entry which is preliminary data.</text>
</comment>
<reference evidence="10" key="2">
    <citation type="journal article" date="2021" name="Syst. Appl. Microbiol.">
        <title>Roseomonas hellenica sp. nov., isolated from roots of wild-growing Alkanna tinctoria.</title>
        <authorList>
            <person name="Rat A."/>
            <person name="Naranjo H.D."/>
            <person name="Lebbe L."/>
            <person name="Cnockaert M."/>
            <person name="Krigas N."/>
            <person name="Grigoriadou K."/>
            <person name="Maloupa E."/>
            <person name="Willems A."/>
        </authorList>
    </citation>
    <scope>NUCLEOTIDE SEQUENCE</scope>
    <source>
        <strain evidence="10">LMG 28251</strain>
    </source>
</reference>
<feature type="domain" description="ABC3 transporter permease C-terminal" evidence="9">
    <location>
        <begin position="307"/>
        <end position="419"/>
    </location>
</feature>
<evidence type="ECO:0000256" key="8">
    <source>
        <dbReference type="SAM" id="Phobius"/>
    </source>
</evidence>
<dbReference type="PANTHER" id="PTHR43738:SF1">
    <property type="entry name" value="HEMIN TRANSPORT SYSTEM PERMEASE PROTEIN HRTB-RELATED"/>
    <property type="match status" value="1"/>
</dbReference>
<protein>
    <submittedName>
        <fullName evidence="10">FtsX-like permease family protein</fullName>
    </submittedName>
</protein>
<dbReference type="PIRSF" id="PIRSF031773">
    <property type="entry name" value="DevC"/>
    <property type="match status" value="1"/>
</dbReference>
<keyword evidence="2" id="KW-0813">Transport</keyword>
<dbReference type="InterPro" id="IPR003838">
    <property type="entry name" value="ABC3_permease_C"/>
</dbReference>
<gene>
    <name evidence="10" type="ORF">GXW79_03110</name>
</gene>
<keyword evidence="4 8" id="KW-0812">Transmembrane</keyword>
<evidence type="ECO:0000313" key="11">
    <source>
        <dbReference type="Proteomes" id="UP001196068"/>
    </source>
</evidence>
<feature type="transmembrane region" description="Helical" evidence="8">
    <location>
        <begin position="394"/>
        <end position="412"/>
    </location>
</feature>
<proteinExistence type="predicted"/>
<sequence length="424" mass="45979">MNETTRLLPWAPERTGEAAPVTPAPITKPPKPARPGLGALLYLPLRLAWRQLRAERARLLSAMAGVMFACVLVFMQLGFRAALFESATALLGGMRADIFLMHPLTTASFRPEGFPRSRAYQTLADPDVVEAVPIYLAQTTWRNPADGSRRSIQLVGFDSDAGALRFDGIEAVADALKRPDTIAFDRRSRPEFGPAAAMFEAQGPFDVQLGGRMMELAGLVSIGASFGADGNAVLSETNFRRIMLNRSASVIDLAALKVRAGADIPTVVARLRATLPPDVMVMSRPELVAHERAYWENATPIGFIFAFGSLMGLIVGMVIVYQILFSDIANHIREYATLKAIGYSNGFLSRVVMGAALILAIIGFIPGIIMSTWLYGVVGGATFLPLRMELERGLTVFGLIFGMCVIAGLLAMRKLRDADPADMF</sequence>
<dbReference type="InterPro" id="IPR051125">
    <property type="entry name" value="ABC-4/HrtB_transporter"/>
</dbReference>